<organism evidence="8 9">
    <name type="scientific">Roseinatronobacter domitianus</name>
    <dbReference type="NCBI Taxonomy" id="2940293"/>
    <lineage>
        <taxon>Bacteria</taxon>
        <taxon>Pseudomonadati</taxon>
        <taxon>Pseudomonadota</taxon>
        <taxon>Alphaproteobacteria</taxon>
        <taxon>Rhodobacterales</taxon>
        <taxon>Paracoccaceae</taxon>
        <taxon>Roseinatronobacter</taxon>
    </lineage>
</organism>
<feature type="transmembrane region" description="Helical" evidence="6">
    <location>
        <begin position="295"/>
        <end position="319"/>
    </location>
</feature>
<gene>
    <name evidence="8" type="ORF">M3N55_05360</name>
</gene>
<evidence type="ECO:0000256" key="2">
    <source>
        <dbReference type="ARBA" id="ARBA00022475"/>
    </source>
</evidence>
<dbReference type="EMBL" id="JALZWP010000003">
    <property type="protein sequence ID" value="MCL1628153.1"/>
    <property type="molecule type" value="Genomic_DNA"/>
</dbReference>
<feature type="transmembrane region" description="Helical" evidence="6">
    <location>
        <begin position="12"/>
        <end position="32"/>
    </location>
</feature>
<dbReference type="Pfam" id="PF00482">
    <property type="entry name" value="T2SSF"/>
    <property type="match status" value="1"/>
</dbReference>
<sequence>MFDIFQGGFGTILILGLVGLVLVAIAGFAAVGDNSGDPMNRLKEQIDAAESAKADKSGSASTALRLKQSSGLKALDKYAKFLEPEDAKEMSEARQRMIQAGYHGRHAVRDFQALQFILAIGLLIVSLLVVFVIAPDTFESTQMKAGGIILPMLIGYYGPRKWIDGRVEARKEEIISGFPDALDMLLICVEAGQSLDQSIQRVSIEIKNGYPALGEELTTVGEQVKAGRERSEVLKDLAKRCDISDITSFTTVMIQAAAYGTSITDALRVFASEMRDKRIMRAEEKANILPTKMTLGTMMFTVPPLLIILIGPSVVGIMTELSTSNITGM</sequence>
<comment type="subcellular location">
    <subcellularLocation>
        <location evidence="1">Cell membrane</location>
        <topology evidence="1">Multi-pass membrane protein</topology>
    </subcellularLocation>
</comment>
<comment type="caution">
    <text evidence="8">The sequence shown here is derived from an EMBL/GenBank/DDBJ whole genome shotgun (WGS) entry which is preliminary data.</text>
</comment>
<evidence type="ECO:0000256" key="6">
    <source>
        <dbReference type="SAM" id="Phobius"/>
    </source>
</evidence>
<dbReference type="PANTHER" id="PTHR35007:SF2">
    <property type="entry name" value="PILUS ASSEMBLE PROTEIN"/>
    <property type="match status" value="1"/>
</dbReference>
<dbReference type="Proteomes" id="UP001202550">
    <property type="component" value="Unassembled WGS sequence"/>
</dbReference>
<evidence type="ECO:0000256" key="4">
    <source>
        <dbReference type="ARBA" id="ARBA00022989"/>
    </source>
</evidence>
<dbReference type="RefSeq" id="WP_249057123.1">
    <property type="nucleotide sequence ID" value="NZ_JALZWP010000003.1"/>
</dbReference>
<evidence type="ECO:0000259" key="7">
    <source>
        <dbReference type="Pfam" id="PF00482"/>
    </source>
</evidence>
<feature type="transmembrane region" description="Helical" evidence="6">
    <location>
        <begin position="113"/>
        <end position="134"/>
    </location>
</feature>
<dbReference type="InterPro" id="IPR018076">
    <property type="entry name" value="T2SS_GspF_dom"/>
</dbReference>
<dbReference type="Gene3D" id="1.20.81.30">
    <property type="entry name" value="Type II secretion system (T2SS), domain F"/>
    <property type="match status" value="1"/>
</dbReference>
<reference evidence="8 9" key="1">
    <citation type="submission" date="2022-05" db="EMBL/GenBank/DDBJ databases">
        <title>Seasonal and diel survey of microbial diversity of the Tyrrhenian coast.</title>
        <authorList>
            <person name="Gattoni G."/>
            <person name="Corral P."/>
        </authorList>
    </citation>
    <scope>NUCLEOTIDE SEQUENCE [LARGE SCALE GENOMIC DNA]</scope>
    <source>
        <strain evidence="8 9">V10</strain>
    </source>
</reference>
<dbReference type="InterPro" id="IPR042094">
    <property type="entry name" value="T2SS_GspF_sf"/>
</dbReference>
<keyword evidence="5 6" id="KW-0472">Membrane</keyword>
<evidence type="ECO:0000256" key="5">
    <source>
        <dbReference type="ARBA" id="ARBA00023136"/>
    </source>
</evidence>
<evidence type="ECO:0000256" key="3">
    <source>
        <dbReference type="ARBA" id="ARBA00022692"/>
    </source>
</evidence>
<accession>A0ABT0M0I0</accession>
<keyword evidence="2" id="KW-1003">Cell membrane</keyword>
<keyword evidence="3 6" id="KW-0812">Transmembrane</keyword>
<keyword evidence="4 6" id="KW-1133">Transmembrane helix</keyword>
<dbReference type="PANTHER" id="PTHR35007">
    <property type="entry name" value="INTEGRAL MEMBRANE PROTEIN-RELATED"/>
    <property type="match status" value="1"/>
</dbReference>
<name>A0ABT0M0I0_9RHOB</name>
<evidence type="ECO:0000313" key="9">
    <source>
        <dbReference type="Proteomes" id="UP001202550"/>
    </source>
</evidence>
<proteinExistence type="predicted"/>
<feature type="domain" description="Type II secretion system protein GspF" evidence="7">
    <location>
        <begin position="182"/>
        <end position="310"/>
    </location>
</feature>
<evidence type="ECO:0000313" key="8">
    <source>
        <dbReference type="EMBL" id="MCL1628153.1"/>
    </source>
</evidence>
<protein>
    <submittedName>
        <fullName evidence="8">Type II secretion system F family protein</fullName>
    </submittedName>
</protein>
<evidence type="ECO:0000256" key="1">
    <source>
        <dbReference type="ARBA" id="ARBA00004651"/>
    </source>
</evidence>
<keyword evidence="9" id="KW-1185">Reference proteome</keyword>